<dbReference type="PANTHER" id="PTHR33223">
    <property type="entry name" value="CCHC-TYPE DOMAIN-CONTAINING PROTEIN"/>
    <property type="match status" value="1"/>
</dbReference>
<name>A0A699IZK0_TANCI</name>
<gene>
    <name evidence="2" type="ORF">Tci_571184</name>
</gene>
<sequence>GTLKGKWRYLIPVKPPIHNHEDPPEDPPEVLMADNRTMAELLQAPTEGYKDAIVIPKIAANNFELKYGLINLVQNKQFFRHDKEDLHAHIRYFNKITSTMRVPNVPSSSIKLMLFPFSLYGAARIWLEKEPPRTILTWDDLVTKFINQFFPPSKTTNLRNEITRFQQRFRESFFDAWDHFNDLLRACPHHGFSELHQLDTFYNALNVNDQDSLNSAAGGNFWTKCLKNA</sequence>
<keyword evidence="2" id="KW-0548">Nucleotidyltransferase</keyword>
<keyword evidence="2" id="KW-0808">Transferase</keyword>
<evidence type="ECO:0000313" key="2">
    <source>
        <dbReference type="EMBL" id="GEZ99211.1"/>
    </source>
</evidence>
<proteinExistence type="predicted"/>
<dbReference type="GO" id="GO:0003964">
    <property type="term" value="F:RNA-directed DNA polymerase activity"/>
    <property type="evidence" value="ECO:0007669"/>
    <property type="project" value="UniProtKB-KW"/>
</dbReference>
<dbReference type="AlphaFoldDB" id="A0A699IZK0"/>
<dbReference type="PANTHER" id="PTHR33223:SF11">
    <property type="entry name" value="ELEMENT PROTEIN, PUTATIVE-RELATED"/>
    <property type="match status" value="1"/>
</dbReference>
<organism evidence="2">
    <name type="scientific">Tanacetum cinerariifolium</name>
    <name type="common">Dalmatian daisy</name>
    <name type="synonym">Chrysanthemum cinerariifolium</name>
    <dbReference type="NCBI Taxonomy" id="118510"/>
    <lineage>
        <taxon>Eukaryota</taxon>
        <taxon>Viridiplantae</taxon>
        <taxon>Streptophyta</taxon>
        <taxon>Embryophyta</taxon>
        <taxon>Tracheophyta</taxon>
        <taxon>Spermatophyta</taxon>
        <taxon>Magnoliopsida</taxon>
        <taxon>eudicotyledons</taxon>
        <taxon>Gunneridae</taxon>
        <taxon>Pentapetalae</taxon>
        <taxon>asterids</taxon>
        <taxon>campanulids</taxon>
        <taxon>Asterales</taxon>
        <taxon>Asteraceae</taxon>
        <taxon>Asteroideae</taxon>
        <taxon>Anthemideae</taxon>
        <taxon>Anthemidinae</taxon>
        <taxon>Tanacetum</taxon>
    </lineage>
</organism>
<protein>
    <submittedName>
        <fullName evidence="2">Reverse transcriptase domain-containing protein</fullName>
    </submittedName>
</protein>
<keyword evidence="2" id="KW-0695">RNA-directed DNA polymerase</keyword>
<reference evidence="2" key="1">
    <citation type="journal article" date="2019" name="Sci. Rep.">
        <title>Draft genome of Tanacetum cinerariifolium, the natural source of mosquito coil.</title>
        <authorList>
            <person name="Yamashiro T."/>
            <person name="Shiraishi A."/>
            <person name="Satake H."/>
            <person name="Nakayama K."/>
        </authorList>
    </citation>
    <scope>NUCLEOTIDE SEQUENCE</scope>
</reference>
<dbReference type="EMBL" id="BKCJ010352571">
    <property type="protein sequence ID" value="GEZ99211.1"/>
    <property type="molecule type" value="Genomic_DNA"/>
</dbReference>
<accession>A0A699IZK0</accession>
<feature type="domain" description="Retrotransposon gag" evidence="1">
    <location>
        <begin position="114"/>
        <end position="206"/>
    </location>
</feature>
<dbReference type="Pfam" id="PF03732">
    <property type="entry name" value="Retrotrans_gag"/>
    <property type="match status" value="1"/>
</dbReference>
<comment type="caution">
    <text evidence="2">The sequence shown here is derived from an EMBL/GenBank/DDBJ whole genome shotgun (WGS) entry which is preliminary data.</text>
</comment>
<dbReference type="InterPro" id="IPR005162">
    <property type="entry name" value="Retrotrans_gag_dom"/>
</dbReference>
<evidence type="ECO:0000259" key="1">
    <source>
        <dbReference type="Pfam" id="PF03732"/>
    </source>
</evidence>
<feature type="non-terminal residue" evidence="2">
    <location>
        <position position="1"/>
    </location>
</feature>